<dbReference type="Gene3D" id="3.90.550.10">
    <property type="entry name" value="Spore Coat Polysaccharide Biosynthesis Protein SpsA, Chain A"/>
    <property type="match status" value="1"/>
</dbReference>
<dbReference type="Gene3D" id="2.160.10.10">
    <property type="entry name" value="Hexapeptide repeat proteins"/>
    <property type="match status" value="1"/>
</dbReference>
<organism evidence="4 5">
    <name type="scientific">Brooklawnia cerclae</name>
    <dbReference type="NCBI Taxonomy" id="349934"/>
    <lineage>
        <taxon>Bacteria</taxon>
        <taxon>Bacillati</taxon>
        <taxon>Actinomycetota</taxon>
        <taxon>Actinomycetes</taxon>
        <taxon>Propionibacteriales</taxon>
        <taxon>Propionibacteriaceae</taxon>
        <taxon>Brooklawnia</taxon>
    </lineage>
</organism>
<sequence>MNAHTPEPEQADGLTRSIAKMRAAGADQVAIDVFSHYYELAKQGATGLISEDSIQPLTDPPKLDDVSVPDDAASEALGRTVIIKLNGGLGTSMGLEAAKTLLPVRDGKNFLDIIVEQVRHARRAHGARLPLLFMDSFRTRDDTLAYLERYTDLAVEGLPLDFLQNREPKLLAADLTPASWPADPDLEWCPPGHGDIYTALLGSGILDELLAKGFRYASVANGDNLGAAPNARLAGWFASTGAPYAAEVCTRTPNDRKGGHLAVRRSDGRLILRDSAQTSDEDQKYFQDETVHPYFHTNNLWFDLQQVRDAMVERKGVLGLPLIRNVKTVDPTDFSSPKVVQLETAMGAAIEAFDGARAIAVGRDRFLPVKTTNELMLLRSDVFALADDGRLLTTSAIPLIDLTSAYYKLVSDFDERVRVVPSLRQATSLVVKGDWVFDEPAQVVGDVLLPDEGETRHYR</sequence>
<dbReference type="EMBL" id="JAAMOZ010000004">
    <property type="protein sequence ID" value="NIH58624.1"/>
    <property type="molecule type" value="Genomic_DNA"/>
</dbReference>
<dbReference type="Proteomes" id="UP000749311">
    <property type="component" value="Unassembled WGS sequence"/>
</dbReference>
<comment type="caution">
    <text evidence="4">The sequence shown here is derived from an EMBL/GenBank/DDBJ whole genome shotgun (WGS) entry which is preliminary data.</text>
</comment>
<dbReference type="PIRSF" id="PIRSF000806">
    <property type="entry name" value="UDPGP"/>
    <property type="match status" value="1"/>
</dbReference>
<dbReference type="InterPro" id="IPR029044">
    <property type="entry name" value="Nucleotide-diphossugar_trans"/>
</dbReference>
<dbReference type="SUPFAM" id="SSF53448">
    <property type="entry name" value="Nucleotide-diphospho-sugar transferases"/>
    <property type="match status" value="1"/>
</dbReference>
<reference evidence="4 5" key="1">
    <citation type="submission" date="2020-02" db="EMBL/GenBank/DDBJ databases">
        <title>Sequencing the genomes of 1000 actinobacteria strains.</title>
        <authorList>
            <person name="Klenk H.-P."/>
        </authorList>
    </citation>
    <scope>NUCLEOTIDE SEQUENCE [LARGE SCALE GENOMIC DNA]</scope>
    <source>
        <strain evidence="4 5">DSM 19609</strain>
    </source>
</reference>
<dbReference type="InterPro" id="IPR002618">
    <property type="entry name" value="UDPGP_fam"/>
</dbReference>
<dbReference type="EC" id="2.7.7.9" evidence="4"/>
<dbReference type="GO" id="GO:0003983">
    <property type="term" value="F:UTP:glucose-1-phosphate uridylyltransferase activity"/>
    <property type="evidence" value="ECO:0007669"/>
    <property type="project" value="UniProtKB-EC"/>
</dbReference>
<proteinExistence type="inferred from homology"/>
<keyword evidence="2 4" id="KW-0808">Transferase</keyword>
<dbReference type="PANTHER" id="PTHR43511">
    <property type="match status" value="1"/>
</dbReference>
<name>A0ABX0SJN2_9ACTN</name>
<evidence type="ECO:0000256" key="1">
    <source>
        <dbReference type="ARBA" id="ARBA00010401"/>
    </source>
</evidence>
<evidence type="ECO:0000256" key="2">
    <source>
        <dbReference type="ARBA" id="ARBA00022679"/>
    </source>
</evidence>
<dbReference type="InterPro" id="IPR016267">
    <property type="entry name" value="UDPGP_trans"/>
</dbReference>
<accession>A0ABX0SJN2</accession>
<keyword evidence="5" id="KW-1185">Reference proteome</keyword>
<gene>
    <name evidence="4" type="ORF">FB473_003321</name>
</gene>
<evidence type="ECO:0000313" key="5">
    <source>
        <dbReference type="Proteomes" id="UP000749311"/>
    </source>
</evidence>
<protein>
    <submittedName>
        <fullName evidence="4">UTP--glucose-1-phosphate uridylyltransferase</fullName>
        <ecNumber evidence="4">2.7.7.9</ecNumber>
    </submittedName>
</protein>
<evidence type="ECO:0000313" key="4">
    <source>
        <dbReference type="EMBL" id="NIH58624.1"/>
    </source>
</evidence>
<evidence type="ECO:0000256" key="3">
    <source>
        <dbReference type="ARBA" id="ARBA00022695"/>
    </source>
</evidence>
<comment type="similarity">
    <text evidence="1">Belongs to the UDPGP type 1 family.</text>
</comment>
<dbReference type="Pfam" id="PF01704">
    <property type="entry name" value="UDPGP"/>
    <property type="match status" value="1"/>
</dbReference>
<keyword evidence="3 4" id="KW-0548">Nucleotidyltransferase</keyword>